<sequence length="469" mass="53153">MAGSYIVKNSKFSIDFLTEFSNFEQKLPKGAHGSDNEVDTCRKVYYNSWNSADLSAYTGCIRGILGSRTDFGNIRIMKKGTGWSRDDWLTSGLWNPARDFMLHGWKTKQLKTTPSDVLEPIPMNYDQWYNPLARPIVVERCFIGDFMARTAAPTTTPPTENNGSRSKRRRYFANGRSRTIELSTLAEIDEEEFAKTEGASSQAEGVLKVLTTQDDMCIGTTGGSYKSLKRGSVKAQALKLSERLAQKIAADNLAKESEEKSEMEKQSCSKPVVVDVKLRRNLTEIRRDIRNFETTTDFSTSQDWPPQQHQQHQHDYPPNCSIPMQRHPISRSASFVAPTPMIVYGMPPPQHGDRMSMIDGRCDSRIGEYAMPLYYMPAPPPPQPMFLPYPAASKIGMNHFEQPSMVMMPGHLQYPEMQMRRKMKSGDPRRRKTWCSRICCAGFAQLLWTIVCIISFGIIATLILALCYM</sequence>
<accession>A0AAE9JG36</accession>
<feature type="compositionally biased region" description="Polar residues" evidence="1">
    <location>
        <begin position="293"/>
        <end position="305"/>
    </location>
</feature>
<dbReference type="PANTHER" id="PTHR31562">
    <property type="entry name" value="PROTEIN CBG18972"/>
    <property type="match status" value="1"/>
</dbReference>
<reference evidence="3 4" key="1">
    <citation type="submission" date="2022-04" db="EMBL/GenBank/DDBJ databases">
        <title>Chromosome-level reference genomes for two strains of Caenorhabditis briggsae: an improved platform for comparative genomics.</title>
        <authorList>
            <person name="Stevens L."/>
            <person name="Andersen E."/>
        </authorList>
    </citation>
    <scope>NUCLEOTIDE SEQUENCE [LARGE SCALE GENOMIC DNA]</scope>
    <source>
        <strain evidence="3">VX34</strain>
        <tissue evidence="3">Whole-organism</tissue>
    </source>
</reference>
<keyword evidence="2" id="KW-0812">Transmembrane</keyword>
<dbReference type="EMBL" id="CP092623">
    <property type="protein sequence ID" value="UMM28331.1"/>
    <property type="molecule type" value="Genomic_DNA"/>
</dbReference>
<evidence type="ECO:0000256" key="2">
    <source>
        <dbReference type="SAM" id="Phobius"/>
    </source>
</evidence>
<organism evidence="3 4">
    <name type="scientific">Caenorhabditis briggsae</name>
    <dbReference type="NCBI Taxonomy" id="6238"/>
    <lineage>
        <taxon>Eukaryota</taxon>
        <taxon>Metazoa</taxon>
        <taxon>Ecdysozoa</taxon>
        <taxon>Nematoda</taxon>
        <taxon>Chromadorea</taxon>
        <taxon>Rhabditida</taxon>
        <taxon>Rhabditina</taxon>
        <taxon>Rhabditomorpha</taxon>
        <taxon>Rhabditoidea</taxon>
        <taxon>Rhabditidae</taxon>
        <taxon>Peloderinae</taxon>
        <taxon>Caenorhabditis</taxon>
    </lineage>
</organism>
<dbReference type="InterPro" id="IPR004988">
    <property type="entry name" value="DUF273"/>
</dbReference>
<evidence type="ECO:0000256" key="1">
    <source>
        <dbReference type="SAM" id="MobiDB-lite"/>
    </source>
</evidence>
<keyword evidence="2" id="KW-1133">Transmembrane helix</keyword>
<dbReference type="PANTHER" id="PTHR31562:SF13">
    <property type="entry name" value="NUCLEOTID_TRANS DOMAIN-CONTAINING PROTEIN-RELATED"/>
    <property type="match status" value="1"/>
</dbReference>
<name>A0AAE9JG36_CAEBR</name>
<protein>
    <submittedName>
        <fullName evidence="3">Uncharacterized protein</fullName>
    </submittedName>
</protein>
<keyword evidence="4" id="KW-1185">Reference proteome</keyword>
<gene>
    <name evidence="3" type="ORF">L5515_011224</name>
</gene>
<dbReference type="AlphaFoldDB" id="A0AAE9JG36"/>
<proteinExistence type="predicted"/>
<dbReference type="Pfam" id="PF03314">
    <property type="entry name" value="DUF273"/>
    <property type="match status" value="1"/>
</dbReference>
<dbReference type="Proteomes" id="UP000829354">
    <property type="component" value="Chromosome IV"/>
</dbReference>
<feature type="transmembrane region" description="Helical" evidence="2">
    <location>
        <begin position="446"/>
        <end position="468"/>
    </location>
</feature>
<feature type="region of interest" description="Disordered" evidence="1">
    <location>
        <begin position="293"/>
        <end position="319"/>
    </location>
</feature>
<evidence type="ECO:0000313" key="3">
    <source>
        <dbReference type="EMBL" id="UMM28331.1"/>
    </source>
</evidence>
<evidence type="ECO:0000313" key="4">
    <source>
        <dbReference type="Proteomes" id="UP000829354"/>
    </source>
</evidence>
<keyword evidence="2" id="KW-0472">Membrane</keyword>